<gene>
    <name evidence="2" type="ORF">COX39_02095</name>
</gene>
<name>A0A2G9YQT7_9BACT</name>
<protein>
    <submittedName>
        <fullName evidence="2">Uncharacterized protein</fullName>
    </submittedName>
</protein>
<comment type="caution">
    <text evidence="2">The sequence shown here is derived from an EMBL/GenBank/DDBJ whole genome shotgun (WGS) entry which is preliminary data.</text>
</comment>
<proteinExistence type="predicted"/>
<accession>A0A2G9YQT7</accession>
<sequence>MARFHPLGGPLRPRNSHNRPSLSIRLMPEDPELGKWNQARQDAAEELELNLNKLPEANQETRDKFIDAFRRLVGERSLVPPSSKH</sequence>
<evidence type="ECO:0000313" key="3">
    <source>
        <dbReference type="Proteomes" id="UP000231567"/>
    </source>
</evidence>
<dbReference type="AlphaFoldDB" id="A0A2G9YQT7"/>
<evidence type="ECO:0000313" key="2">
    <source>
        <dbReference type="EMBL" id="PIP21595.1"/>
    </source>
</evidence>
<feature type="region of interest" description="Disordered" evidence="1">
    <location>
        <begin position="1"/>
        <end position="24"/>
    </location>
</feature>
<evidence type="ECO:0000256" key="1">
    <source>
        <dbReference type="SAM" id="MobiDB-lite"/>
    </source>
</evidence>
<reference evidence="2 3" key="1">
    <citation type="submission" date="2017-09" db="EMBL/GenBank/DDBJ databases">
        <title>Depth-based differentiation of microbial function through sediment-hosted aquifers and enrichment of novel symbionts in the deep terrestrial subsurface.</title>
        <authorList>
            <person name="Probst A.J."/>
            <person name="Ladd B."/>
            <person name="Jarett J.K."/>
            <person name="Geller-Mcgrath D.E."/>
            <person name="Sieber C.M."/>
            <person name="Emerson J.B."/>
            <person name="Anantharaman K."/>
            <person name="Thomas B.C."/>
            <person name="Malmstrom R."/>
            <person name="Stieglmeier M."/>
            <person name="Klingl A."/>
            <person name="Woyke T."/>
            <person name="Ryan C.M."/>
            <person name="Banfield J.F."/>
        </authorList>
    </citation>
    <scope>NUCLEOTIDE SEQUENCE [LARGE SCALE GENOMIC DNA]</scope>
    <source>
        <strain evidence="2">CG23_combo_of_CG06-09_8_20_14_all_40_13</strain>
    </source>
</reference>
<dbReference type="EMBL" id="PCRM01000031">
    <property type="protein sequence ID" value="PIP21595.1"/>
    <property type="molecule type" value="Genomic_DNA"/>
</dbReference>
<organism evidence="2 3">
    <name type="scientific">Candidatus Nealsonbacteria bacterium CG23_combo_of_CG06-09_8_20_14_all_40_13</name>
    <dbReference type="NCBI Taxonomy" id="1974724"/>
    <lineage>
        <taxon>Bacteria</taxon>
        <taxon>Candidatus Nealsoniibacteriota</taxon>
    </lineage>
</organism>
<dbReference type="Proteomes" id="UP000231567">
    <property type="component" value="Unassembled WGS sequence"/>
</dbReference>